<feature type="compositionally biased region" description="Polar residues" evidence="1">
    <location>
        <begin position="7"/>
        <end position="17"/>
    </location>
</feature>
<evidence type="ECO:0000313" key="2">
    <source>
        <dbReference type="EMBL" id="KAJ4466839.1"/>
    </source>
</evidence>
<feature type="region of interest" description="Disordered" evidence="1">
    <location>
        <begin position="250"/>
        <end position="293"/>
    </location>
</feature>
<dbReference type="EMBL" id="JANVFS010000043">
    <property type="protein sequence ID" value="KAJ4466839.1"/>
    <property type="molecule type" value="Genomic_DNA"/>
</dbReference>
<dbReference type="Proteomes" id="UP001150238">
    <property type="component" value="Unassembled WGS sequence"/>
</dbReference>
<feature type="region of interest" description="Disordered" evidence="1">
    <location>
        <begin position="421"/>
        <end position="475"/>
    </location>
</feature>
<feature type="compositionally biased region" description="Polar residues" evidence="1">
    <location>
        <begin position="144"/>
        <end position="171"/>
    </location>
</feature>
<comment type="caution">
    <text evidence="2">The sequence shown here is derived from an EMBL/GenBank/DDBJ whole genome shotgun (WGS) entry which is preliminary data.</text>
</comment>
<feature type="compositionally biased region" description="Acidic residues" evidence="1">
    <location>
        <begin position="446"/>
        <end position="465"/>
    </location>
</feature>
<feature type="compositionally biased region" description="Low complexity" evidence="1">
    <location>
        <begin position="60"/>
        <end position="73"/>
    </location>
</feature>
<sequence>MNDRLFSATTLQTNPSNKRPDSLQKSQKRSIAAHVRPAASMEAFNSVQPSTDFIAIDMKPSYSSSGSPYSSGSRSMHETSRPYPYFPPRRPIQRSLFADKQNPHTPPESMLFGPLLPQISPNANFHEGTNHTYLPRTNPHHSTKLSPTARATQPQPGNLLSSKASLSQVQPRPQPLPSPLKSFFDFTVQNLYSGLTHLQSAWNTALYKERKDKEVMRTHFLKMQRERDIALERTRDLELKYASASYSVVEAGKTEKRPREDDAEGDYNGHSGNIQLPTPPASGTFPSSNTGNRHILNVSPVETDDWCSLVYPNESSISPSPPPPPISGRQIFFPTDIHITSSSPDPPSKPLASSFKTPVSNLALPSHSSRPSRPPSPTGSDQGSVCSSSSSKRRRLSTDSLFSHSSCVTAFETLQDDSLFEGRAPSRSSRDPSTIDMTRRLSNETNSDDSEGECDMDISEDDSNSEMDFGRESPTPSLGLVGKKLLFNEETVEEVCIPSESLVQGDRTAASFTAVQQKAITSSFKLDIPRLNLQDLNRMYFNYDGIIYCRACWCAILLVTLDLSSVLSEFYSSRKPHTRWRCSSPLPLMYARQVDLDVLMNHCTSQHPVAYSDVAGLSLDQVFRLQKLLKANVPSNETSTI</sequence>
<reference evidence="2" key="1">
    <citation type="submission" date="2022-08" db="EMBL/GenBank/DDBJ databases">
        <authorList>
            <consortium name="DOE Joint Genome Institute"/>
            <person name="Min B."/>
            <person name="Riley R."/>
            <person name="Sierra-Patev S."/>
            <person name="Naranjo-Ortiz M."/>
            <person name="Looney B."/>
            <person name="Konkel Z."/>
            <person name="Slot J.C."/>
            <person name="Sakamoto Y."/>
            <person name="Steenwyk J.L."/>
            <person name="Rokas A."/>
            <person name="Carro J."/>
            <person name="Camarero S."/>
            <person name="Ferreira P."/>
            <person name="Molpeceres G."/>
            <person name="Ruiz-Duenas F.J."/>
            <person name="Serrano A."/>
            <person name="Henrissat B."/>
            <person name="Drula E."/>
            <person name="Hughes K.W."/>
            <person name="Mata J.L."/>
            <person name="Ishikawa N.K."/>
            <person name="Vargas-Isla R."/>
            <person name="Ushijima S."/>
            <person name="Smith C.A."/>
            <person name="Ahrendt S."/>
            <person name="Andreopoulos W."/>
            <person name="He G."/>
            <person name="Labutti K."/>
            <person name="Lipzen A."/>
            <person name="Ng V."/>
            <person name="Sandor L."/>
            <person name="Barry K."/>
            <person name="Martinez A.T."/>
            <person name="Xiao Y."/>
            <person name="Gibbons J.G."/>
            <person name="Terashima K."/>
            <person name="Hibbett D.S."/>
            <person name="Grigoriev I.V."/>
        </authorList>
    </citation>
    <scope>NUCLEOTIDE SEQUENCE</scope>
    <source>
        <strain evidence="2">Sp2 HRB7682 ss15</strain>
    </source>
</reference>
<feature type="compositionally biased region" description="Low complexity" evidence="1">
    <location>
        <begin position="380"/>
        <end position="390"/>
    </location>
</feature>
<feature type="region of interest" description="Disordered" evidence="1">
    <location>
        <begin position="337"/>
        <end position="392"/>
    </location>
</feature>
<protein>
    <submittedName>
        <fullName evidence="2">Uncharacterized protein</fullName>
    </submittedName>
</protein>
<feature type="region of interest" description="Disordered" evidence="1">
    <location>
        <begin position="1"/>
        <end position="31"/>
    </location>
</feature>
<accession>A0A9W9DEQ9</accession>
<evidence type="ECO:0000313" key="3">
    <source>
        <dbReference type="Proteomes" id="UP001150238"/>
    </source>
</evidence>
<gene>
    <name evidence="2" type="ORF">C8J55DRAFT_526493</name>
</gene>
<dbReference type="AlphaFoldDB" id="A0A9W9DEQ9"/>
<feature type="region of interest" description="Disordered" evidence="1">
    <location>
        <begin position="125"/>
        <end position="175"/>
    </location>
</feature>
<evidence type="ECO:0000256" key="1">
    <source>
        <dbReference type="SAM" id="MobiDB-lite"/>
    </source>
</evidence>
<organism evidence="2 3">
    <name type="scientific">Lentinula lateritia</name>
    <dbReference type="NCBI Taxonomy" id="40482"/>
    <lineage>
        <taxon>Eukaryota</taxon>
        <taxon>Fungi</taxon>
        <taxon>Dikarya</taxon>
        <taxon>Basidiomycota</taxon>
        <taxon>Agaricomycotina</taxon>
        <taxon>Agaricomycetes</taxon>
        <taxon>Agaricomycetidae</taxon>
        <taxon>Agaricales</taxon>
        <taxon>Marasmiineae</taxon>
        <taxon>Omphalotaceae</taxon>
        <taxon>Lentinula</taxon>
    </lineage>
</organism>
<reference evidence="2" key="2">
    <citation type="journal article" date="2023" name="Proc. Natl. Acad. Sci. U.S.A.">
        <title>A global phylogenomic analysis of the shiitake genus Lentinula.</title>
        <authorList>
            <person name="Sierra-Patev S."/>
            <person name="Min B."/>
            <person name="Naranjo-Ortiz M."/>
            <person name="Looney B."/>
            <person name="Konkel Z."/>
            <person name="Slot J.C."/>
            <person name="Sakamoto Y."/>
            <person name="Steenwyk J.L."/>
            <person name="Rokas A."/>
            <person name="Carro J."/>
            <person name="Camarero S."/>
            <person name="Ferreira P."/>
            <person name="Molpeceres G."/>
            <person name="Ruiz-Duenas F.J."/>
            <person name="Serrano A."/>
            <person name="Henrissat B."/>
            <person name="Drula E."/>
            <person name="Hughes K.W."/>
            <person name="Mata J.L."/>
            <person name="Ishikawa N.K."/>
            <person name="Vargas-Isla R."/>
            <person name="Ushijima S."/>
            <person name="Smith C.A."/>
            <person name="Donoghue J."/>
            <person name="Ahrendt S."/>
            <person name="Andreopoulos W."/>
            <person name="He G."/>
            <person name="LaButti K."/>
            <person name="Lipzen A."/>
            <person name="Ng V."/>
            <person name="Riley R."/>
            <person name="Sandor L."/>
            <person name="Barry K."/>
            <person name="Martinez A.T."/>
            <person name="Xiao Y."/>
            <person name="Gibbons J.G."/>
            <person name="Terashima K."/>
            <person name="Grigoriev I.V."/>
            <person name="Hibbett D."/>
        </authorList>
    </citation>
    <scope>NUCLEOTIDE SEQUENCE</scope>
    <source>
        <strain evidence="2">Sp2 HRB7682 ss15</strain>
    </source>
</reference>
<name>A0A9W9DEQ9_9AGAR</name>
<proteinExistence type="predicted"/>
<feature type="region of interest" description="Disordered" evidence="1">
    <location>
        <begin position="60"/>
        <end position="86"/>
    </location>
</feature>